<evidence type="ECO:0000256" key="7">
    <source>
        <dbReference type="RuleBase" id="RU003346"/>
    </source>
</evidence>
<dbReference type="PROSITE" id="PS00216">
    <property type="entry name" value="SUGAR_TRANSPORT_1"/>
    <property type="match status" value="1"/>
</dbReference>
<dbReference type="InterPro" id="IPR005828">
    <property type="entry name" value="MFS_sugar_transport-like"/>
</dbReference>
<keyword evidence="12" id="KW-1185">Reference proteome</keyword>
<dbReference type="Pfam" id="PF00083">
    <property type="entry name" value="Sugar_tr"/>
    <property type="match status" value="1"/>
</dbReference>
<evidence type="ECO:0000259" key="10">
    <source>
        <dbReference type="PROSITE" id="PS50850"/>
    </source>
</evidence>
<dbReference type="InterPro" id="IPR020846">
    <property type="entry name" value="MFS_dom"/>
</dbReference>
<keyword evidence="6 9" id="KW-0472">Membrane</keyword>
<dbReference type="EMBL" id="JAPEVB010000006">
    <property type="protein sequence ID" value="KAJ4386049.1"/>
    <property type="molecule type" value="Genomic_DNA"/>
</dbReference>
<comment type="subcellular location">
    <subcellularLocation>
        <location evidence="1">Membrane</location>
        <topology evidence="1">Multi-pass membrane protein</topology>
    </subcellularLocation>
</comment>
<evidence type="ECO:0000256" key="6">
    <source>
        <dbReference type="ARBA" id="ARBA00023136"/>
    </source>
</evidence>
<evidence type="ECO:0000256" key="4">
    <source>
        <dbReference type="ARBA" id="ARBA00022692"/>
    </source>
</evidence>
<dbReference type="AlphaFoldDB" id="A0A9W8YJR6"/>
<feature type="transmembrane region" description="Helical" evidence="9">
    <location>
        <begin position="194"/>
        <end position="213"/>
    </location>
</feature>
<feature type="transmembrane region" description="Helical" evidence="9">
    <location>
        <begin position="536"/>
        <end position="553"/>
    </location>
</feature>
<feature type="transmembrane region" description="Helical" evidence="9">
    <location>
        <begin position="372"/>
        <end position="393"/>
    </location>
</feature>
<organism evidence="11 12">
    <name type="scientific">Gnomoniopsis smithogilvyi</name>
    <dbReference type="NCBI Taxonomy" id="1191159"/>
    <lineage>
        <taxon>Eukaryota</taxon>
        <taxon>Fungi</taxon>
        <taxon>Dikarya</taxon>
        <taxon>Ascomycota</taxon>
        <taxon>Pezizomycotina</taxon>
        <taxon>Sordariomycetes</taxon>
        <taxon>Sordariomycetidae</taxon>
        <taxon>Diaporthales</taxon>
        <taxon>Gnomoniaceae</taxon>
        <taxon>Gnomoniopsis</taxon>
    </lineage>
</organism>
<reference evidence="11" key="1">
    <citation type="submission" date="2022-10" db="EMBL/GenBank/DDBJ databases">
        <title>Tapping the CABI collections for fungal endophytes: first genome assemblies for Collariella, Neodidymelliopsis, Ascochyta clinopodiicola, Didymella pomorum, Didymosphaeria variabile, Neocosmospora piperis and Neocucurbitaria cava.</title>
        <authorList>
            <person name="Hill R."/>
        </authorList>
    </citation>
    <scope>NUCLEOTIDE SEQUENCE</scope>
    <source>
        <strain evidence="11">IMI 355082</strain>
    </source>
</reference>
<proteinExistence type="inferred from homology"/>
<protein>
    <recommendedName>
        <fullName evidence="10">Major facilitator superfamily (MFS) profile domain-containing protein</fullName>
    </recommendedName>
</protein>
<keyword evidence="4 9" id="KW-0812">Transmembrane</keyword>
<keyword evidence="3 7" id="KW-0813">Transport</keyword>
<feature type="transmembrane region" description="Helical" evidence="9">
    <location>
        <begin position="219"/>
        <end position="241"/>
    </location>
</feature>
<dbReference type="InterPro" id="IPR003663">
    <property type="entry name" value="Sugar/inositol_transpt"/>
</dbReference>
<dbReference type="Gene3D" id="1.20.1250.20">
    <property type="entry name" value="MFS general substrate transporter like domains"/>
    <property type="match status" value="1"/>
</dbReference>
<gene>
    <name evidence="11" type="ORF">N0V93_008941</name>
</gene>
<dbReference type="NCBIfam" id="TIGR00879">
    <property type="entry name" value="SP"/>
    <property type="match status" value="1"/>
</dbReference>
<dbReference type="PROSITE" id="PS50850">
    <property type="entry name" value="MFS"/>
    <property type="match status" value="1"/>
</dbReference>
<dbReference type="InterPro" id="IPR005829">
    <property type="entry name" value="Sugar_transporter_CS"/>
</dbReference>
<feature type="domain" description="Major facilitator superfamily (MFS) profile" evidence="10">
    <location>
        <begin position="119"/>
        <end position="559"/>
    </location>
</feature>
<feature type="transmembrane region" description="Helical" evidence="9">
    <location>
        <begin position="472"/>
        <end position="491"/>
    </location>
</feature>
<comment type="caution">
    <text evidence="11">The sequence shown here is derived from an EMBL/GenBank/DDBJ whole genome shotgun (WGS) entry which is preliminary data.</text>
</comment>
<evidence type="ECO:0000256" key="5">
    <source>
        <dbReference type="ARBA" id="ARBA00022989"/>
    </source>
</evidence>
<name>A0A9W8YJR6_9PEZI</name>
<feature type="region of interest" description="Disordered" evidence="8">
    <location>
        <begin position="1"/>
        <end position="55"/>
    </location>
</feature>
<dbReference type="InterPro" id="IPR050360">
    <property type="entry name" value="MFS_Sugar_Transporters"/>
</dbReference>
<comment type="similarity">
    <text evidence="2 7">Belongs to the major facilitator superfamily. Sugar transporter (TC 2.A.1.1) family.</text>
</comment>
<feature type="compositionally biased region" description="Low complexity" evidence="8">
    <location>
        <begin position="67"/>
        <end position="77"/>
    </location>
</feature>
<dbReference type="Proteomes" id="UP001140453">
    <property type="component" value="Unassembled WGS sequence"/>
</dbReference>
<dbReference type="SUPFAM" id="SSF103473">
    <property type="entry name" value="MFS general substrate transporter"/>
    <property type="match status" value="1"/>
</dbReference>
<sequence length="591" mass="64815">MPRDLSRGRSRFRPHEDNINEQAPLIPGAGARGISPSPHIHQPPAERPVRAGGHQHHATTYNTMATTTTTTLTKSPTAGDDDLGKPTIGQTSTTALAIRAEHDLTFTQACSLYPAAIGWSAFVSLGVIMLAFDPQLLGNLYATPQFCRDFGYLFEGEYIISAPWQTGLSMGNPVGQVVGALFAAYPMDLFGRKWTFAACVALTGALVFIQFFARSLEVLLVGELLGGLVLGCYVVIAPAYASEVCPVALRGHLTSFVNLCFVIGQLLANGVTAGTETLDNHWAYSLPFALQWFWVAIIIPGIFFVPESPWWLVRKGRLEEAEAALRQLASHKVDVKSTLAVIEETDRLEQELEAGSTYWDCFKGVNLRRTEISCGVYCTQVLSGIYLVNYATYFFKLAGLDSSKAFDVSIGFLAVGFVATILSWFLIVRIGRRRIYLGGLSALIFLMLLIGILDCIPGRPSGVEWAESALMIIWNFAYDLSVGPICFIIISETSATRVRSKSIAVATAAQAIIGIAMTVAIPYMINPDQANMQGKLGFFFGGLGLLCYVWAYFRMPETMGRTYEELDLLFDRRVPARQFKNYALDLAAHDD</sequence>
<evidence type="ECO:0000256" key="3">
    <source>
        <dbReference type="ARBA" id="ARBA00022448"/>
    </source>
</evidence>
<feature type="compositionally biased region" description="Basic and acidic residues" evidence="8">
    <location>
        <begin position="1"/>
        <end position="18"/>
    </location>
</feature>
<dbReference type="PANTHER" id="PTHR48022:SF83">
    <property type="entry name" value="MAJOR FACILITATOR SUPERFAMILY (MFS) PROFILE DOMAIN-CONTAINING PROTEIN"/>
    <property type="match status" value="1"/>
</dbReference>
<feature type="region of interest" description="Disordered" evidence="8">
    <location>
        <begin position="67"/>
        <end position="86"/>
    </location>
</feature>
<evidence type="ECO:0000313" key="12">
    <source>
        <dbReference type="Proteomes" id="UP001140453"/>
    </source>
</evidence>
<feature type="transmembrane region" description="Helical" evidence="9">
    <location>
        <begin position="253"/>
        <end position="272"/>
    </location>
</feature>
<evidence type="ECO:0000256" key="8">
    <source>
        <dbReference type="SAM" id="MobiDB-lite"/>
    </source>
</evidence>
<feature type="transmembrane region" description="Helical" evidence="9">
    <location>
        <begin position="503"/>
        <end position="524"/>
    </location>
</feature>
<keyword evidence="5 9" id="KW-1133">Transmembrane helix</keyword>
<dbReference type="PANTHER" id="PTHR48022">
    <property type="entry name" value="PLASTIDIC GLUCOSE TRANSPORTER 4"/>
    <property type="match status" value="1"/>
</dbReference>
<feature type="transmembrane region" description="Helical" evidence="9">
    <location>
        <begin position="435"/>
        <end position="452"/>
    </location>
</feature>
<evidence type="ECO:0000256" key="9">
    <source>
        <dbReference type="SAM" id="Phobius"/>
    </source>
</evidence>
<accession>A0A9W8YJR6</accession>
<feature type="transmembrane region" description="Helical" evidence="9">
    <location>
        <begin position="284"/>
        <end position="305"/>
    </location>
</feature>
<dbReference type="FunFam" id="1.20.1250.20:FF:000078">
    <property type="entry name" value="MFS maltose transporter, putative"/>
    <property type="match status" value="1"/>
</dbReference>
<dbReference type="OrthoDB" id="6612291at2759"/>
<evidence type="ECO:0000256" key="1">
    <source>
        <dbReference type="ARBA" id="ARBA00004141"/>
    </source>
</evidence>
<evidence type="ECO:0000313" key="11">
    <source>
        <dbReference type="EMBL" id="KAJ4386049.1"/>
    </source>
</evidence>
<dbReference type="GO" id="GO:0016020">
    <property type="term" value="C:membrane"/>
    <property type="evidence" value="ECO:0007669"/>
    <property type="project" value="UniProtKB-SubCell"/>
</dbReference>
<feature type="transmembrane region" description="Helical" evidence="9">
    <location>
        <begin position="405"/>
        <end position="428"/>
    </location>
</feature>
<dbReference type="GO" id="GO:0005351">
    <property type="term" value="F:carbohydrate:proton symporter activity"/>
    <property type="evidence" value="ECO:0007669"/>
    <property type="project" value="TreeGrafter"/>
</dbReference>
<feature type="transmembrane region" description="Helical" evidence="9">
    <location>
        <begin position="112"/>
        <end position="132"/>
    </location>
</feature>
<dbReference type="InterPro" id="IPR036259">
    <property type="entry name" value="MFS_trans_sf"/>
</dbReference>
<evidence type="ECO:0000256" key="2">
    <source>
        <dbReference type="ARBA" id="ARBA00010992"/>
    </source>
</evidence>